<dbReference type="AlphaFoldDB" id="A0A1X7V691"/>
<sequence length="122" mass="13493">MAADLAVLSQLSGPSRPSSTMFNIIKKKTISAVWVHFGLQADEANRVMEDDMERPICCECHKVVPAKGRNTSILFSVLREHYPTLFAGLTSNSWKKCESSVINGKQVANLPEVLLKDQDSNT</sequence>
<evidence type="ECO:0000313" key="1">
    <source>
        <dbReference type="EnsemblMetazoa" id="Aqu2.1.35790_001"/>
    </source>
</evidence>
<dbReference type="EnsemblMetazoa" id="Aqu2.1.35790_001">
    <property type="protein sequence ID" value="Aqu2.1.35790_001"/>
    <property type="gene ID" value="Aqu2.1.35790"/>
</dbReference>
<proteinExistence type="predicted"/>
<organism evidence="1">
    <name type="scientific">Amphimedon queenslandica</name>
    <name type="common">Sponge</name>
    <dbReference type="NCBI Taxonomy" id="400682"/>
    <lineage>
        <taxon>Eukaryota</taxon>
        <taxon>Metazoa</taxon>
        <taxon>Porifera</taxon>
        <taxon>Demospongiae</taxon>
        <taxon>Heteroscleromorpha</taxon>
        <taxon>Haplosclerida</taxon>
        <taxon>Niphatidae</taxon>
        <taxon>Amphimedon</taxon>
    </lineage>
</organism>
<dbReference type="InParanoid" id="A0A1X7V691"/>
<accession>A0A1X7V691</accession>
<evidence type="ECO:0008006" key="2">
    <source>
        <dbReference type="Google" id="ProtNLM"/>
    </source>
</evidence>
<name>A0A1X7V691_AMPQE</name>
<protein>
    <recommendedName>
        <fullName evidence="2">BED-type domain-containing protein</fullName>
    </recommendedName>
</protein>
<reference evidence="1" key="1">
    <citation type="submission" date="2017-05" db="UniProtKB">
        <authorList>
            <consortium name="EnsemblMetazoa"/>
        </authorList>
    </citation>
    <scope>IDENTIFICATION</scope>
</reference>